<dbReference type="AlphaFoldDB" id="A0A0B0P2C7"/>
<gene>
    <name evidence="1" type="ORF">F383_22065</name>
</gene>
<accession>A0A0B0P2C7</accession>
<evidence type="ECO:0000313" key="2">
    <source>
        <dbReference type="Proteomes" id="UP000032142"/>
    </source>
</evidence>
<reference evidence="2" key="1">
    <citation type="submission" date="2014-09" db="EMBL/GenBank/DDBJ databases">
        <authorList>
            <person name="Mudge J."/>
            <person name="Ramaraj T."/>
            <person name="Lindquist I.E."/>
            <person name="Bharti A.K."/>
            <person name="Sundararajan A."/>
            <person name="Cameron C.T."/>
            <person name="Woodward J.E."/>
            <person name="May G.D."/>
            <person name="Brubaker C."/>
            <person name="Broadhvest J."/>
            <person name="Wilkins T.A."/>
        </authorList>
    </citation>
    <scope>NUCLEOTIDE SEQUENCE</scope>
    <source>
        <strain evidence="2">cv. AKA8401</strain>
    </source>
</reference>
<evidence type="ECO:0000313" key="1">
    <source>
        <dbReference type="EMBL" id="KHG18274.1"/>
    </source>
</evidence>
<name>A0A0B0P2C7_GOSAR</name>
<protein>
    <submittedName>
        <fullName evidence="1">Uncharacterized protein</fullName>
    </submittedName>
</protein>
<organism evidence="1 2">
    <name type="scientific">Gossypium arboreum</name>
    <name type="common">Tree cotton</name>
    <name type="synonym">Gossypium nanking</name>
    <dbReference type="NCBI Taxonomy" id="29729"/>
    <lineage>
        <taxon>Eukaryota</taxon>
        <taxon>Viridiplantae</taxon>
        <taxon>Streptophyta</taxon>
        <taxon>Embryophyta</taxon>
        <taxon>Tracheophyta</taxon>
        <taxon>Spermatophyta</taxon>
        <taxon>Magnoliopsida</taxon>
        <taxon>eudicotyledons</taxon>
        <taxon>Gunneridae</taxon>
        <taxon>Pentapetalae</taxon>
        <taxon>rosids</taxon>
        <taxon>malvids</taxon>
        <taxon>Malvales</taxon>
        <taxon>Malvaceae</taxon>
        <taxon>Malvoideae</taxon>
        <taxon>Gossypium</taxon>
    </lineage>
</organism>
<sequence>MSYLVRLYLGYGVDMRFRIRPYLGYGIDVRSHVRPCLRHGIGILLRMVILSAPSIPSGSNC</sequence>
<proteinExistence type="predicted"/>
<keyword evidence="2" id="KW-1185">Reference proteome</keyword>
<dbReference type="EMBL" id="KN410227">
    <property type="protein sequence ID" value="KHG18274.1"/>
    <property type="molecule type" value="Genomic_DNA"/>
</dbReference>
<dbReference type="Proteomes" id="UP000032142">
    <property type="component" value="Unassembled WGS sequence"/>
</dbReference>